<dbReference type="Proteomes" id="UP000555448">
    <property type="component" value="Unassembled WGS sequence"/>
</dbReference>
<feature type="region of interest" description="Disordered" evidence="1">
    <location>
        <begin position="394"/>
        <end position="434"/>
    </location>
</feature>
<gene>
    <name evidence="2" type="ORF">HNO88_002787</name>
</gene>
<dbReference type="NCBIfam" id="TIGR01537">
    <property type="entry name" value="portal_HK97"/>
    <property type="match status" value="1"/>
</dbReference>
<comment type="caution">
    <text evidence="2">The sequence shown here is derived from an EMBL/GenBank/DDBJ whole genome shotgun (WGS) entry which is preliminary data.</text>
</comment>
<feature type="compositionally biased region" description="Acidic residues" evidence="1">
    <location>
        <begin position="417"/>
        <end position="434"/>
    </location>
</feature>
<feature type="compositionally biased region" description="Pro residues" evidence="1">
    <location>
        <begin position="407"/>
        <end position="416"/>
    </location>
</feature>
<evidence type="ECO:0000313" key="2">
    <source>
        <dbReference type="EMBL" id="MBB4859458.1"/>
    </source>
</evidence>
<dbReference type="RefSeq" id="WP_184246377.1">
    <property type="nucleotide sequence ID" value="NZ_JACHLR010000011.1"/>
</dbReference>
<proteinExistence type="predicted"/>
<dbReference type="AlphaFoldDB" id="A0A7W7KCC3"/>
<evidence type="ECO:0000313" key="3">
    <source>
        <dbReference type="Proteomes" id="UP000555448"/>
    </source>
</evidence>
<organism evidence="2 3">
    <name type="scientific">Novosphingobium chloroacetimidivorans</name>
    <dbReference type="NCBI Taxonomy" id="1428314"/>
    <lineage>
        <taxon>Bacteria</taxon>
        <taxon>Pseudomonadati</taxon>
        <taxon>Pseudomonadota</taxon>
        <taxon>Alphaproteobacteria</taxon>
        <taxon>Sphingomonadales</taxon>
        <taxon>Sphingomonadaceae</taxon>
        <taxon>Novosphingobium</taxon>
    </lineage>
</organism>
<accession>A0A7W7KCC3</accession>
<reference evidence="2 3" key="1">
    <citation type="submission" date="2020-08" db="EMBL/GenBank/DDBJ databases">
        <title>Functional genomics of gut bacteria from endangered species of beetles.</title>
        <authorList>
            <person name="Carlos-Shanley C."/>
        </authorList>
    </citation>
    <scope>NUCLEOTIDE SEQUENCE [LARGE SCALE GENOMIC DNA]</scope>
    <source>
        <strain evidence="2 3">S00245</strain>
    </source>
</reference>
<name>A0A7W7KCC3_9SPHN</name>
<dbReference type="InterPro" id="IPR006427">
    <property type="entry name" value="Portal_HK97"/>
</dbReference>
<dbReference type="Pfam" id="PF04860">
    <property type="entry name" value="Phage_portal"/>
    <property type="match status" value="1"/>
</dbReference>
<evidence type="ECO:0000256" key="1">
    <source>
        <dbReference type="SAM" id="MobiDB-lite"/>
    </source>
</evidence>
<sequence length="434" mass="47397">MFNLFARNETRSLEDPTVSLSDPEAYNEFFSRLPTITGDSVTEEKALGVTSIWQAVNVIAGTIAALPFHLYKRTDDGAEKDTRNPLYYLIHDRPNDYQTSSAFLRWLVSRLLLKGRATALISRNKANRVLSIMPLDPSKLTIEQRLAGDQIKRTYVYELKSGSVTYDAANVIDIVTLPTSDAIGHYDPIHSNRDAIALMVACQQYAGKLFASGGVPPLMLTTPGAISPAASERASNDIAKAVRASARDKSNVLVVPTGHDLKAVGLDPSKSQLIELRKFMISETSRIFNVAPAILHDLTNGTYSNVEQQNLSFAQQTLHPIIEAIEQEFNAKLFGPRNATGYVEFSMSGLLRGDFAARMEGLQKAVNSALMTPNEARAYENLPPMDGGDRLYIQGATIPLEDAAAPKPEPTPPAPEPEPDPEPDTTTDQPEDAA</sequence>
<keyword evidence="3" id="KW-1185">Reference proteome</keyword>
<dbReference type="EMBL" id="JACHLR010000011">
    <property type="protein sequence ID" value="MBB4859458.1"/>
    <property type="molecule type" value="Genomic_DNA"/>
</dbReference>
<dbReference type="InterPro" id="IPR006944">
    <property type="entry name" value="Phage/GTA_portal"/>
</dbReference>
<protein>
    <submittedName>
        <fullName evidence="2">HK97 family phage portal protein</fullName>
    </submittedName>
</protein>